<reference evidence="2 3" key="2">
    <citation type="submission" date="2020-06" db="EMBL/GenBank/DDBJ databases">
        <title>Antribacter stalactiti gen. nov., sp. nov., a new member of the family Nacardiaceae isolated from a cave.</title>
        <authorList>
            <person name="Kim I.S."/>
        </authorList>
    </citation>
    <scope>NUCLEOTIDE SEQUENCE [LARGE SCALE GENOMIC DNA]</scope>
    <source>
        <strain evidence="2 3">YC2-7</strain>
    </source>
</reference>
<protein>
    <submittedName>
        <fullName evidence="2">CHAP domain-containing protein</fullName>
    </submittedName>
</protein>
<comment type="caution">
    <text evidence="2">The sequence shown here is derived from an EMBL/GenBank/DDBJ whole genome shotgun (WGS) entry which is preliminary data.</text>
</comment>
<accession>A0A848KMY2</accession>
<gene>
    <name evidence="2" type="ORF">FGL95_21675</name>
</gene>
<evidence type="ECO:0000313" key="2">
    <source>
        <dbReference type="EMBL" id="NMN97650.1"/>
    </source>
</evidence>
<keyword evidence="3" id="KW-1185">Reference proteome</keyword>
<dbReference type="AlphaFoldDB" id="A0A848KMY2"/>
<feature type="domain" description="Peptidase C51" evidence="1">
    <location>
        <begin position="81"/>
        <end position="168"/>
    </location>
</feature>
<dbReference type="InterPro" id="IPR007921">
    <property type="entry name" value="CHAP_dom"/>
</dbReference>
<dbReference type="Pfam" id="PF05257">
    <property type="entry name" value="CHAP"/>
    <property type="match status" value="1"/>
</dbReference>
<name>A0A848KMY2_9NOCA</name>
<reference evidence="2 3" key="1">
    <citation type="submission" date="2019-05" db="EMBL/GenBank/DDBJ databases">
        <authorList>
            <person name="Lee S.D."/>
        </authorList>
    </citation>
    <scope>NUCLEOTIDE SEQUENCE [LARGE SCALE GENOMIC DNA]</scope>
    <source>
        <strain evidence="2 3">YC2-7</strain>
    </source>
</reference>
<dbReference type="Proteomes" id="UP000535543">
    <property type="component" value="Unassembled WGS sequence"/>
</dbReference>
<sequence>MRGMITKSRILLGVAAVVLAAIAALTWSFAGNIPTLFDEDKEPFPHIETSSLDDRQARVVDVLRAEFAAPGAGEKYSEGITEPWCADFVSWVMREAGQPLANPNSESWRIPGVFTLQEFYEQSGRFAPVGYQPRPGDVVLYSEDSRFGQHTNIVVANDNGTIKTVGGNEGGIRVRTLVIADEPGIVGFGRL</sequence>
<evidence type="ECO:0000259" key="1">
    <source>
        <dbReference type="Pfam" id="PF05257"/>
    </source>
</evidence>
<proteinExistence type="predicted"/>
<evidence type="ECO:0000313" key="3">
    <source>
        <dbReference type="Proteomes" id="UP000535543"/>
    </source>
</evidence>
<dbReference type="EMBL" id="VCQU01000008">
    <property type="protein sequence ID" value="NMN97650.1"/>
    <property type="molecule type" value="Genomic_DNA"/>
</dbReference>
<organism evidence="2 3">
    <name type="scientific">Antrihabitans stalactiti</name>
    <dbReference type="NCBI Taxonomy" id="2584121"/>
    <lineage>
        <taxon>Bacteria</taxon>
        <taxon>Bacillati</taxon>
        <taxon>Actinomycetota</taxon>
        <taxon>Actinomycetes</taxon>
        <taxon>Mycobacteriales</taxon>
        <taxon>Nocardiaceae</taxon>
        <taxon>Antrihabitans</taxon>
    </lineage>
</organism>